<accession>A0A2K3K6Y2</accession>
<organism evidence="2 3">
    <name type="scientific">Trifolium pratense</name>
    <name type="common">Red clover</name>
    <dbReference type="NCBI Taxonomy" id="57577"/>
    <lineage>
        <taxon>Eukaryota</taxon>
        <taxon>Viridiplantae</taxon>
        <taxon>Streptophyta</taxon>
        <taxon>Embryophyta</taxon>
        <taxon>Tracheophyta</taxon>
        <taxon>Spermatophyta</taxon>
        <taxon>Magnoliopsida</taxon>
        <taxon>eudicotyledons</taxon>
        <taxon>Gunneridae</taxon>
        <taxon>Pentapetalae</taxon>
        <taxon>rosids</taxon>
        <taxon>fabids</taxon>
        <taxon>Fabales</taxon>
        <taxon>Fabaceae</taxon>
        <taxon>Papilionoideae</taxon>
        <taxon>50 kb inversion clade</taxon>
        <taxon>NPAAA clade</taxon>
        <taxon>Hologalegina</taxon>
        <taxon>IRL clade</taxon>
        <taxon>Trifolieae</taxon>
        <taxon>Trifolium</taxon>
    </lineage>
</organism>
<name>A0A2K3K6Y2_TRIPR</name>
<proteinExistence type="inferred from homology"/>
<dbReference type="PANTHER" id="PTHR22835">
    <property type="entry name" value="ZINC FINGER FYVE DOMAIN CONTAINING PROTEIN"/>
    <property type="match status" value="1"/>
</dbReference>
<dbReference type="PANTHER" id="PTHR22835:SF536">
    <property type="entry name" value="OS05G0401000 PROTEIN"/>
    <property type="match status" value="1"/>
</dbReference>
<sequence length="66" mass="7134">VANSVEFNFPAVFNLGDSNSDTGELSVGLGFQLVLPYGQNYFKTPSGRACDGRLIVDFLSNNPYSL</sequence>
<evidence type="ECO:0000313" key="2">
    <source>
        <dbReference type="EMBL" id="PNX62055.1"/>
    </source>
</evidence>
<protein>
    <submittedName>
        <fullName evidence="2">GDSL esterase/lipase</fullName>
    </submittedName>
</protein>
<dbReference type="Proteomes" id="UP000236291">
    <property type="component" value="Unassembled WGS sequence"/>
</dbReference>
<evidence type="ECO:0000256" key="1">
    <source>
        <dbReference type="ARBA" id="ARBA00008668"/>
    </source>
</evidence>
<dbReference type="ExpressionAtlas" id="A0A2K3K6Y2">
    <property type="expression patterns" value="baseline"/>
</dbReference>
<dbReference type="InterPro" id="IPR036514">
    <property type="entry name" value="SGNH_hydro_sf"/>
</dbReference>
<comment type="similarity">
    <text evidence="1">Belongs to the 'GDSL' lipolytic enzyme family.</text>
</comment>
<reference evidence="2 3" key="2">
    <citation type="journal article" date="2017" name="Front. Plant Sci.">
        <title>Gene Classification and Mining of Molecular Markers Useful in Red Clover (Trifolium pratense) Breeding.</title>
        <authorList>
            <person name="Istvanek J."/>
            <person name="Dluhosova J."/>
            <person name="Dluhos P."/>
            <person name="Patkova L."/>
            <person name="Nedelnik J."/>
            <person name="Repkova J."/>
        </authorList>
    </citation>
    <scope>NUCLEOTIDE SEQUENCE [LARGE SCALE GENOMIC DNA]</scope>
    <source>
        <strain evidence="3">cv. Tatra</strain>
        <tissue evidence="2">Young leaves</tissue>
    </source>
</reference>
<dbReference type="AlphaFoldDB" id="A0A2K3K6Y2"/>
<comment type="caution">
    <text evidence="2">The sequence shown here is derived from an EMBL/GenBank/DDBJ whole genome shotgun (WGS) entry which is preliminary data.</text>
</comment>
<dbReference type="STRING" id="57577.A0A2K3K6Y2"/>
<feature type="non-terminal residue" evidence="2">
    <location>
        <position position="1"/>
    </location>
</feature>
<reference evidence="2 3" key="1">
    <citation type="journal article" date="2014" name="Am. J. Bot.">
        <title>Genome assembly and annotation for red clover (Trifolium pratense; Fabaceae).</title>
        <authorList>
            <person name="Istvanek J."/>
            <person name="Jaros M."/>
            <person name="Krenek A."/>
            <person name="Repkova J."/>
        </authorList>
    </citation>
    <scope>NUCLEOTIDE SEQUENCE [LARGE SCALE GENOMIC DNA]</scope>
    <source>
        <strain evidence="3">cv. Tatra</strain>
        <tissue evidence="2">Young leaves</tissue>
    </source>
</reference>
<gene>
    <name evidence="2" type="ORF">L195_g060966</name>
</gene>
<evidence type="ECO:0000313" key="3">
    <source>
        <dbReference type="Proteomes" id="UP000236291"/>
    </source>
</evidence>
<dbReference type="Gene3D" id="3.40.50.1110">
    <property type="entry name" value="SGNH hydrolase"/>
    <property type="match status" value="1"/>
</dbReference>
<dbReference type="EMBL" id="ASHM01145340">
    <property type="protein sequence ID" value="PNX62055.1"/>
    <property type="molecule type" value="Genomic_DNA"/>
</dbReference>